<accession>A0A8K0KDM6</accession>
<evidence type="ECO:0000256" key="3">
    <source>
        <dbReference type="ARBA" id="ARBA00012646"/>
    </source>
</evidence>
<evidence type="ECO:0000313" key="9">
    <source>
        <dbReference type="Proteomes" id="UP000792457"/>
    </source>
</evidence>
<keyword evidence="6" id="KW-1015">Disulfide bond</keyword>
<evidence type="ECO:0000256" key="5">
    <source>
        <dbReference type="ARBA" id="ARBA00022801"/>
    </source>
</evidence>
<gene>
    <name evidence="8" type="ORF">J437_LFUL012874</name>
</gene>
<sequence>MNVISAAGVVMIIGRTGREKMRFFLTNGLKFCMQTGMKQHYRFGRWLMEEYGPSGKGLLQSDYNHKDYKIWSTDVDRTIMSGLANTAGLYRPPLDQQIAYGTDWNPIPLRAIPANSHDMVVCTHASNTMVGPRSITGASG</sequence>
<dbReference type="Pfam" id="PF00328">
    <property type="entry name" value="His_Phos_2"/>
    <property type="match status" value="1"/>
</dbReference>
<dbReference type="PANTHER" id="PTHR11567">
    <property type="entry name" value="ACID PHOSPHATASE-RELATED"/>
    <property type="match status" value="1"/>
</dbReference>
<dbReference type="OrthoDB" id="258392at2759"/>
<dbReference type="CDD" id="cd07061">
    <property type="entry name" value="HP_HAP_like"/>
    <property type="match status" value="1"/>
</dbReference>
<dbReference type="SUPFAM" id="SSF53254">
    <property type="entry name" value="Phosphoglycerate mutase-like"/>
    <property type="match status" value="1"/>
</dbReference>
<reference evidence="8" key="2">
    <citation type="submission" date="2017-10" db="EMBL/GenBank/DDBJ databases">
        <title>Ladona fulva Genome sequencing and assembly.</title>
        <authorList>
            <person name="Murali S."/>
            <person name="Richards S."/>
            <person name="Bandaranaike D."/>
            <person name="Bellair M."/>
            <person name="Blankenburg K."/>
            <person name="Chao H."/>
            <person name="Dinh H."/>
            <person name="Doddapaneni H."/>
            <person name="Dugan-Rocha S."/>
            <person name="Elkadiri S."/>
            <person name="Gnanaolivu R."/>
            <person name="Hernandez B."/>
            <person name="Skinner E."/>
            <person name="Javaid M."/>
            <person name="Lee S."/>
            <person name="Li M."/>
            <person name="Ming W."/>
            <person name="Munidasa M."/>
            <person name="Muniz J."/>
            <person name="Nguyen L."/>
            <person name="Hughes D."/>
            <person name="Osuji N."/>
            <person name="Pu L.-L."/>
            <person name="Puazo M."/>
            <person name="Qu C."/>
            <person name="Quiroz J."/>
            <person name="Raj R."/>
            <person name="Weissenberger G."/>
            <person name="Xin Y."/>
            <person name="Zou X."/>
            <person name="Han Y."/>
            <person name="Worley K."/>
            <person name="Muzny D."/>
            <person name="Gibbs R."/>
        </authorList>
    </citation>
    <scope>NUCLEOTIDE SEQUENCE</scope>
    <source>
        <strain evidence="8">Sampled in the wild</strain>
    </source>
</reference>
<evidence type="ECO:0000256" key="6">
    <source>
        <dbReference type="ARBA" id="ARBA00023157"/>
    </source>
</evidence>
<keyword evidence="7" id="KW-0325">Glycoprotein</keyword>
<evidence type="ECO:0000256" key="7">
    <source>
        <dbReference type="ARBA" id="ARBA00023180"/>
    </source>
</evidence>
<proteinExistence type="inferred from homology"/>
<dbReference type="InterPro" id="IPR050645">
    <property type="entry name" value="Histidine_acid_phosphatase"/>
</dbReference>
<comment type="caution">
    <text evidence="8">The sequence shown here is derived from an EMBL/GenBank/DDBJ whole genome shotgun (WGS) entry which is preliminary data.</text>
</comment>
<protein>
    <recommendedName>
        <fullName evidence="3">acid phosphatase</fullName>
        <ecNumber evidence="3">3.1.3.2</ecNumber>
    </recommendedName>
</protein>
<dbReference type="Gene3D" id="3.40.50.1240">
    <property type="entry name" value="Phosphoglycerate mutase-like"/>
    <property type="match status" value="1"/>
</dbReference>
<evidence type="ECO:0000313" key="8">
    <source>
        <dbReference type="EMBL" id="KAG8232259.1"/>
    </source>
</evidence>
<dbReference type="InterPro" id="IPR000560">
    <property type="entry name" value="His_Pase_clade-2"/>
</dbReference>
<keyword evidence="4" id="KW-0732">Signal</keyword>
<dbReference type="EC" id="3.1.3.2" evidence="3"/>
<dbReference type="Proteomes" id="UP000792457">
    <property type="component" value="Unassembled WGS sequence"/>
</dbReference>
<reference evidence="8" key="1">
    <citation type="submission" date="2013-04" db="EMBL/GenBank/DDBJ databases">
        <authorList>
            <person name="Qu J."/>
            <person name="Murali S.C."/>
            <person name="Bandaranaike D."/>
            <person name="Bellair M."/>
            <person name="Blankenburg K."/>
            <person name="Chao H."/>
            <person name="Dinh H."/>
            <person name="Doddapaneni H."/>
            <person name="Downs B."/>
            <person name="Dugan-Rocha S."/>
            <person name="Elkadiri S."/>
            <person name="Gnanaolivu R.D."/>
            <person name="Hernandez B."/>
            <person name="Javaid M."/>
            <person name="Jayaseelan J.C."/>
            <person name="Lee S."/>
            <person name="Li M."/>
            <person name="Ming W."/>
            <person name="Munidasa M."/>
            <person name="Muniz J."/>
            <person name="Nguyen L."/>
            <person name="Ongeri F."/>
            <person name="Osuji N."/>
            <person name="Pu L.-L."/>
            <person name="Puazo M."/>
            <person name="Qu C."/>
            <person name="Quiroz J."/>
            <person name="Raj R."/>
            <person name="Weissenberger G."/>
            <person name="Xin Y."/>
            <person name="Zou X."/>
            <person name="Han Y."/>
            <person name="Richards S."/>
            <person name="Worley K."/>
            <person name="Muzny D."/>
            <person name="Gibbs R."/>
        </authorList>
    </citation>
    <scope>NUCLEOTIDE SEQUENCE</scope>
    <source>
        <strain evidence="8">Sampled in the wild</strain>
    </source>
</reference>
<dbReference type="AlphaFoldDB" id="A0A8K0KDM6"/>
<evidence type="ECO:0000256" key="4">
    <source>
        <dbReference type="ARBA" id="ARBA00022729"/>
    </source>
</evidence>
<dbReference type="InterPro" id="IPR029033">
    <property type="entry name" value="His_PPase_superfam"/>
</dbReference>
<organism evidence="8 9">
    <name type="scientific">Ladona fulva</name>
    <name type="common">Scarce chaser dragonfly</name>
    <name type="synonym">Libellula fulva</name>
    <dbReference type="NCBI Taxonomy" id="123851"/>
    <lineage>
        <taxon>Eukaryota</taxon>
        <taxon>Metazoa</taxon>
        <taxon>Ecdysozoa</taxon>
        <taxon>Arthropoda</taxon>
        <taxon>Hexapoda</taxon>
        <taxon>Insecta</taxon>
        <taxon>Pterygota</taxon>
        <taxon>Palaeoptera</taxon>
        <taxon>Odonata</taxon>
        <taxon>Epiprocta</taxon>
        <taxon>Anisoptera</taxon>
        <taxon>Libelluloidea</taxon>
        <taxon>Libellulidae</taxon>
        <taxon>Ladona</taxon>
    </lineage>
</organism>
<dbReference type="PANTHER" id="PTHR11567:SF211">
    <property type="entry name" value="PROSTATIC ACID PHOSPHATASE"/>
    <property type="match status" value="1"/>
</dbReference>
<evidence type="ECO:0000256" key="2">
    <source>
        <dbReference type="ARBA" id="ARBA00005375"/>
    </source>
</evidence>
<keyword evidence="5" id="KW-0378">Hydrolase</keyword>
<comment type="catalytic activity">
    <reaction evidence="1">
        <text>a phosphate monoester + H2O = an alcohol + phosphate</text>
        <dbReference type="Rhea" id="RHEA:15017"/>
        <dbReference type="ChEBI" id="CHEBI:15377"/>
        <dbReference type="ChEBI" id="CHEBI:30879"/>
        <dbReference type="ChEBI" id="CHEBI:43474"/>
        <dbReference type="ChEBI" id="CHEBI:67140"/>
        <dbReference type="EC" id="3.1.3.2"/>
    </reaction>
</comment>
<keyword evidence="9" id="KW-1185">Reference proteome</keyword>
<comment type="similarity">
    <text evidence="2">Belongs to the histidine acid phosphatase family.</text>
</comment>
<dbReference type="GO" id="GO:0003993">
    <property type="term" value="F:acid phosphatase activity"/>
    <property type="evidence" value="ECO:0007669"/>
    <property type="project" value="UniProtKB-EC"/>
</dbReference>
<name>A0A8K0KDM6_LADFU</name>
<evidence type="ECO:0000256" key="1">
    <source>
        <dbReference type="ARBA" id="ARBA00000032"/>
    </source>
</evidence>
<dbReference type="EMBL" id="KZ308606">
    <property type="protein sequence ID" value="KAG8232259.1"/>
    <property type="molecule type" value="Genomic_DNA"/>
</dbReference>